<reference evidence="2 3" key="1">
    <citation type="submission" date="2024-05" db="EMBL/GenBank/DDBJ databases">
        <authorList>
            <person name="Wallberg A."/>
        </authorList>
    </citation>
    <scope>NUCLEOTIDE SEQUENCE [LARGE SCALE GENOMIC DNA]</scope>
</reference>
<feature type="region of interest" description="Disordered" evidence="1">
    <location>
        <begin position="452"/>
        <end position="478"/>
    </location>
</feature>
<evidence type="ECO:0000313" key="3">
    <source>
        <dbReference type="Proteomes" id="UP001497623"/>
    </source>
</evidence>
<sequence>LQLAKHHLQDSLKQLQTQLLFKTLLKNNLPIVNNPLQLNALNNLQSLETLTPPNQILQAKVLRTLHNLKRWGNQLPVSQQLGDKIVLPNNIINSLLTSNLAMNRITNKRSTENLMPFREMGLARNLVQPENTAKTTNIIPELSGKLELIRNLVQPVNDARLTNNINANNVPEPSGKIELTSNIVQPENTARFANDLNANNIPDLSVKLELLRNLLSQSAKAGRFTKSINNNDIPGPLATLQGIQTSSQTEALSLNSKEKSENKNLENQDEETIKNLLDDSKNIAKEYDHINSNEKSLTKTSEKSQAGSVSTEKIIALPDKDIQLEDTLHLRNIYKRHLNSNIRNSDSSTDALSKESESRDSLTSNHSNGGLQLASQLLKEARSDLSTIDNIISSYSINENTFSELSSKINEDRSVISQENIRSDFSFDGIRELGPQNNLKAVIDRKLNNEMRYNDKSSSEEGSIKNSSEKTKSTDKLSQLESLLRSRLETANKLESKSSVMGSNDETTDNPLEVVSKLVSEAHSDISKIQDDLKETFFLESVKQINKRETKPQQMDILKATNLLNNANLDLSTLHESLRTAKTLKDIKFKYSDSEVINHRDRGFIPSVDDILIGSDAEYANSLRVKRVLNDQDFF</sequence>
<gene>
    <name evidence="2" type="ORF">MNOR_LOCUS31409</name>
</gene>
<protein>
    <submittedName>
        <fullName evidence="2">Uncharacterized protein</fullName>
    </submittedName>
</protein>
<dbReference type="EMBL" id="CAXKWB010040420">
    <property type="protein sequence ID" value="CAL4154831.1"/>
    <property type="molecule type" value="Genomic_DNA"/>
</dbReference>
<feature type="non-terminal residue" evidence="2">
    <location>
        <position position="1"/>
    </location>
</feature>
<comment type="caution">
    <text evidence="2">The sequence shown here is derived from an EMBL/GenBank/DDBJ whole genome shotgun (WGS) entry which is preliminary data.</text>
</comment>
<feature type="non-terminal residue" evidence="2">
    <location>
        <position position="635"/>
    </location>
</feature>
<feature type="compositionally biased region" description="Basic and acidic residues" evidence="1">
    <location>
        <begin position="452"/>
        <end position="475"/>
    </location>
</feature>
<keyword evidence="3" id="KW-1185">Reference proteome</keyword>
<evidence type="ECO:0000313" key="2">
    <source>
        <dbReference type="EMBL" id="CAL4154831.1"/>
    </source>
</evidence>
<dbReference type="Proteomes" id="UP001497623">
    <property type="component" value="Unassembled WGS sequence"/>
</dbReference>
<dbReference type="AlphaFoldDB" id="A0AAV2S3S7"/>
<evidence type="ECO:0000256" key="1">
    <source>
        <dbReference type="SAM" id="MobiDB-lite"/>
    </source>
</evidence>
<feature type="compositionally biased region" description="Polar residues" evidence="1">
    <location>
        <begin position="341"/>
        <end position="351"/>
    </location>
</feature>
<organism evidence="2 3">
    <name type="scientific">Meganyctiphanes norvegica</name>
    <name type="common">Northern krill</name>
    <name type="synonym">Thysanopoda norvegica</name>
    <dbReference type="NCBI Taxonomy" id="48144"/>
    <lineage>
        <taxon>Eukaryota</taxon>
        <taxon>Metazoa</taxon>
        <taxon>Ecdysozoa</taxon>
        <taxon>Arthropoda</taxon>
        <taxon>Crustacea</taxon>
        <taxon>Multicrustacea</taxon>
        <taxon>Malacostraca</taxon>
        <taxon>Eumalacostraca</taxon>
        <taxon>Eucarida</taxon>
        <taxon>Euphausiacea</taxon>
        <taxon>Euphausiidae</taxon>
        <taxon>Meganyctiphanes</taxon>
    </lineage>
</organism>
<name>A0AAV2S3S7_MEGNR</name>
<proteinExistence type="predicted"/>
<accession>A0AAV2S3S7</accession>
<feature type="region of interest" description="Disordered" evidence="1">
    <location>
        <begin position="341"/>
        <end position="369"/>
    </location>
</feature>